<dbReference type="PANTHER" id="PTHR32410">
    <property type="entry name" value="CYSTEINE/HISTIDINE-RICH C1 DOMAIN FAMILY PROTEIN"/>
    <property type="match status" value="1"/>
</dbReference>
<dbReference type="SUPFAM" id="SSF57889">
    <property type="entry name" value="Cysteine-rich domain"/>
    <property type="match status" value="2"/>
</dbReference>
<reference evidence="3 4" key="1">
    <citation type="submission" date="2024-04" db="EMBL/GenBank/DDBJ databases">
        <title>Genome assembly C_amara_ONT_v2.</title>
        <authorList>
            <person name="Yant L."/>
            <person name="Moore C."/>
            <person name="Slenker M."/>
        </authorList>
    </citation>
    <scope>NUCLEOTIDE SEQUENCE [LARGE SCALE GENOMIC DNA]</scope>
    <source>
        <tissue evidence="3">Leaf</tissue>
    </source>
</reference>
<dbReference type="AlphaFoldDB" id="A0ABD1AP28"/>
<dbReference type="PANTHER" id="PTHR32410:SF181">
    <property type="entry name" value="CYSTEINE_HISTIDINE-RICH C1 DOMAIN FAMILY PROTEIN"/>
    <property type="match status" value="1"/>
</dbReference>
<dbReference type="InterPro" id="IPR004146">
    <property type="entry name" value="DC1"/>
</dbReference>
<evidence type="ECO:0000313" key="4">
    <source>
        <dbReference type="Proteomes" id="UP001558713"/>
    </source>
</evidence>
<protein>
    <recommendedName>
        <fullName evidence="2">DC1 domain-containing protein</fullName>
    </recommendedName>
</protein>
<evidence type="ECO:0000313" key="3">
    <source>
        <dbReference type="EMBL" id="KAL1203295.1"/>
    </source>
</evidence>
<dbReference type="Pfam" id="PF03107">
    <property type="entry name" value="C1_2"/>
    <property type="match status" value="2"/>
</dbReference>
<dbReference type="Proteomes" id="UP001558713">
    <property type="component" value="Unassembled WGS sequence"/>
</dbReference>
<feature type="domain" description="DC1" evidence="2">
    <location>
        <begin position="30"/>
        <end position="73"/>
    </location>
</feature>
<gene>
    <name evidence="3" type="ORF">V5N11_031888</name>
</gene>
<evidence type="ECO:0000256" key="1">
    <source>
        <dbReference type="ARBA" id="ARBA00022737"/>
    </source>
</evidence>
<keyword evidence="1" id="KW-0677">Repeat</keyword>
<proteinExistence type="predicted"/>
<keyword evidence="4" id="KW-1185">Reference proteome</keyword>
<organism evidence="3 4">
    <name type="scientific">Cardamine amara subsp. amara</name>
    <dbReference type="NCBI Taxonomy" id="228776"/>
    <lineage>
        <taxon>Eukaryota</taxon>
        <taxon>Viridiplantae</taxon>
        <taxon>Streptophyta</taxon>
        <taxon>Embryophyta</taxon>
        <taxon>Tracheophyta</taxon>
        <taxon>Spermatophyta</taxon>
        <taxon>Magnoliopsida</taxon>
        <taxon>eudicotyledons</taxon>
        <taxon>Gunneridae</taxon>
        <taxon>Pentapetalae</taxon>
        <taxon>rosids</taxon>
        <taxon>malvids</taxon>
        <taxon>Brassicales</taxon>
        <taxon>Brassicaceae</taxon>
        <taxon>Cardamineae</taxon>
        <taxon>Cardamine</taxon>
    </lineage>
</organism>
<dbReference type="InterPro" id="IPR053192">
    <property type="entry name" value="Vacuole_Formation_Reg"/>
</dbReference>
<accession>A0ABD1AP28</accession>
<feature type="domain" description="DC1" evidence="2">
    <location>
        <begin position="83"/>
        <end position="130"/>
    </location>
</feature>
<name>A0ABD1AP28_CARAN</name>
<sequence length="175" mass="19958">MVYHCALCKLNMHNVCAMQPLSFVLDKPKRNDHPLTFFTRRDPLVCNVCGLTSEVHPTYVCLKCNFAAHRDCAYSPGIIRISRHNHRISFVQSFPPRKRSCGVCGKNIYSVYGGYTCNKCDDYDLHSRCALRKGDVWDGIDLAAVPEEDDIEENVEPSFEIISEGIILHFRMDTL</sequence>
<comment type="caution">
    <text evidence="3">The sequence shown here is derived from an EMBL/GenBank/DDBJ whole genome shotgun (WGS) entry which is preliminary data.</text>
</comment>
<evidence type="ECO:0000259" key="2">
    <source>
        <dbReference type="Pfam" id="PF03107"/>
    </source>
</evidence>
<dbReference type="InterPro" id="IPR046349">
    <property type="entry name" value="C1-like_sf"/>
</dbReference>
<dbReference type="EMBL" id="JBANAX010000563">
    <property type="protein sequence ID" value="KAL1203295.1"/>
    <property type="molecule type" value="Genomic_DNA"/>
</dbReference>
<dbReference type="Gene3D" id="3.30.60.20">
    <property type="match status" value="1"/>
</dbReference>